<organism evidence="2 3">
    <name type="scientific">Parafilimonas terrae</name>
    <dbReference type="NCBI Taxonomy" id="1465490"/>
    <lineage>
        <taxon>Bacteria</taxon>
        <taxon>Pseudomonadati</taxon>
        <taxon>Bacteroidota</taxon>
        <taxon>Chitinophagia</taxon>
        <taxon>Chitinophagales</taxon>
        <taxon>Chitinophagaceae</taxon>
        <taxon>Parafilimonas</taxon>
    </lineage>
</organism>
<evidence type="ECO:0000313" key="2">
    <source>
        <dbReference type="EMBL" id="SFP67588.1"/>
    </source>
</evidence>
<evidence type="ECO:0000313" key="3">
    <source>
        <dbReference type="Proteomes" id="UP000199031"/>
    </source>
</evidence>
<dbReference type="RefSeq" id="WP_090654428.1">
    <property type="nucleotide sequence ID" value="NZ_FOXQ01000001.1"/>
</dbReference>
<dbReference type="Proteomes" id="UP000199031">
    <property type="component" value="Unassembled WGS sequence"/>
</dbReference>
<dbReference type="AlphaFoldDB" id="A0A1I5S9W5"/>
<evidence type="ECO:0008006" key="4">
    <source>
        <dbReference type="Google" id="ProtNLM"/>
    </source>
</evidence>
<dbReference type="OrthoDB" id="1100665at2"/>
<accession>A0A1I5S9W5</accession>
<sequence>MKKHFQLIAFITLYCCNSCFAQTSEKKTVKAGESLSSISYYLFPGFSDAIVKLKDGNTLKSKMNFNLTICQLEFISPQGDTLVIAEPSAVDSIYCNNEVFFFANNIYYQVIASAGAIKLAVERTASYVPVKIGALGLPDHVGSGIETYKSFFLYTGLKTLVASEDVEITVRTTYVLVTGNTQFNRANKNSFIKAFPANEQKIKTYLKQNRVSFDKAGDLEKFFLFCAA</sequence>
<feature type="signal peptide" evidence="1">
    <location>
        <begin position="1"/>
        <end position="21"/>
    </location>
</feature>
<gene>
    <name evidence="2" type="ORF">SAMN05444277_101663</name>
</gene>
<protein>
    <recommendedName>
        <fullName evidence="4">LysM domain-containing protein</fullName>
    </recommendedName>
</protein>
<feature type="chain" id="PRO_5011613185" description="LysM domain-containing protein" evidence="1">
    <location>
        <begin position="22"/>
        <end position="228"/>
    </location>
</feature>
<proteinExistence type="predicted"/>
<dbReference type="EMBL" id="FOXQ01000001">
    <property type="protein sequence ID" value="SFP67588.1"/>
    <property type="molecule type" value="Genomic_DNA"/>
</dbReference>
<keyword evidence="3" id="KW-1185">Reference proteome</keyword>
<name>A0A1I5S9W5_9BACT</name>
<reference evidence="2 3" key="1">
    <citation type="submission" date="2016-10" db="EMBL/GenBank/DDBJ databases">
        <authorList>
            <person name="de Groot N.N."/>
        </authorList>
    </citation>
    <scope>NUCLEOTIDE SEQUENCE [LARGE SCALE GENOMIC DNA]</scope>
    <source>
        <strain evidence="2 3">DSM 28286</strain>
    </source>
</reference>
<evidence type="ECO:0000256" key="1">
    <source>
        <dbReference type="SAM" id="SignalP"/>
    </source>
</evidence>
<keyword evidence="1" id="KW-0732">Signal</keyword>